<dbReference type="VEuPathDB" id="FungiDB:SJAG_01321"/>
<feature type="domain" description="Disintegrin" evidence="7">
    <location>
        <begin position="309"/>
        <end position="396"/>
    </location>
</feature>
<feature type="transmembrane region" description="Helical" evidence="5">
    <location>
        <begin position="487"/>
        <end position="505"/>
    </location>
</feature>
<dbReference type="OMA" id="FATICNG"/>
<dbReference type="RefSeq" id="XP_002172570.1">
    <property type="nucleotide sequence ID" value="XM_002172534.1"/>
</dbReference>
<dbReference type="SUPFAM" id="SSF57552">
    <property type="entry name" value="Blood coagulation inhibitor (disintegrin)"/>
    <property type="match status" value="1"/>
</dbReference>
<dbReference type="Pfam" id="PF00200">
    <property type="entry name" value="Disintegrin"/>
    <property type="match status" value="1"/>
</dbReference>
<dbReference type="PRINTS" id="PR00289">
    <property type="entry name" value="DISINTEGRIN"/>
</dbReference>
<evidence type="ECO:0000256" key="1">
    <source>
        <dbReference type="ARBA" id="ARBA00023157"/>
    </source>
</evidence>
<evidence type="ECO:0000313" key="11">
    <source>
        <dbReference type="Proteomes" id="UP000001744"/>
    </source>
</evidence>
<keyword evidence="4" id="KW-0479">Metal-binding</keyword>
<dbReference type="EMBL" id="KE651168">
    <property type="protein sequence ID" value="EEB06277.1"/>
    <property type="molecule type" value="Genomic_DNA"/>
</dbReference>
<dbReference type="Pfam" id="PF13688">
    <property type="entry name" value="Reprolysin_5"/>
    <property type="match status" value="1"/>
</dbReference>
<dbReference type="JaponicusDB" id="SJAG_01321">
    <property type="gene designation" value="mde10"/>
</dbReference>
<evidence type="ECO:0000256" key="2">
    <source>
        <dbReference type="ARBA" id="ARBA00056552"/>
    </source>
</evidence>
<dbReference type="FunFam" id="4.10.70.10:FF:000003">
    <property type="entry name" value="Disintegrin and metalloproteinase domain-containing protein 17"/>
    <property type="match status" value="1"/>
</dbReference>
<feature type="binding site" evidence="4">
    <location>
        <position position="227"/>
    </location>
    <ligand>
        <name>Zn(2+)</name>
        <dbReference type="ChEBI" id="CHEBI:29105"/>
        <note>catalytic</note>
    </ligand>
</feature>
<dbReference type="Gene3D" id="3.40.390.10">
    <property type="entry name" value="Collagenase (Catalytic Domain)"/>
    <property type="match status" value="1"/>
</dbReference>
<dbReference type="InterPro" id="IPR024079">
    <property type="entry name" value="MetalloPept_cat_dom_sf"/>
</dbReference>
<dbReference type="GO" id="GO:0046872">
    <property type="term" value="F:metal ion binding"/>
    <property type="evidence" value="ECO:0007669"/>
    <property type="project" value="UniProtKB-KW"/>
</dbReference>
<dbReference type="OrthoDB" id="5951731at2759"/>
<reference evidence="9 11" key="1">
    <citation type="journal article" date="2011" name="Science">
        <title>Comparative functional genomics of the fission yeasts.</title>
        <authorList>
            <person name="Rhind N."/>
            <person name="Chen Z."/>
            <person name="Yassour M."/>
            <person name="Thompson D.A."/>
            <person name="Haas B.J."/>
            <person name="Habib N."/>
            <person name="Wapinski I."/>
            <person name="Roy S."/>
            <person name="Lin M.F."/>
            <person name="Heiman D.I."/>
            <person name="Young S.K."/>
            <person name="Furuya K."/>
            <person name="Guo Y."/>
            <person name="Pidoux A."/>
            <person name="Chen H.M."/>
            <person name="Robbertse B."/>
            <person name="Goldberg J.M."/>
            <person name="Aoki K."/>
            <person name="Bayne E.H."/>
            <person name="Berlin A.M."/>
            <person name="Desjardins C.A."/>
            <person name="Dobbs E."/>
            <person name="Dukaj L."/>
            <person name="Fan L."/>
            <person name="FitzGerald M.G."/>
            <person name="French C."/>
            <person name="Gujja S."/>
            <person name="Hansen K."/>
            <person name="Keifenheim D."/>
            <person name="Levin J.Z."/>
            <person name="Mosher R.A."/>
            <person name="Mueller C.A."/>
            <person name="Pfiffner J."/>
            <person name="Priest M."/>
            <person name="Russ C."/>
            <person name="Smialowska A."/>
            <person name="Swoboda P."/>
            <person name="Sykes S.M."/>
            <person name="Vaughn M."/>
            <person name="Vengrova S."/>
            <person name="Yoder R."/>
            <person name="Zeng Q."/>
            <person name="Allshire R."/>
            <person name="Baulcombe D."/>
            <person name="Birren B.W."/>
            <person name="Brown W."/>
            <person name="Ekwall K."/>
            <person name="Kellis M."/>
            <person name="Leatherwood J."/>
            <person name="Levin H."/>
            <person name="Margalit H."/>
            <person name="Martienssen R."/>
            <person name="Nieduszynski C.A."/>
            <person name="Spatafora J.W."/>
            <person name="Friedman N."/>
            <person name="Dalgaard J.Z."/>
            <person name="Baumann P."/>
            <person name="Niki H."/>
            <person name="Regev A."/>
            <person name="Nusbaum C."/>
        </authorList>
    </citation>
    <scope>NUCLEOTIDE SEQUENCE [LARGE SCALE GENOMIC DNA]</scope>
    <source>
        <strain evidence="11">yFS275 / FY16936</strain>
    </source>
</reference>
<evidence type="ECO:0000256" key="5">
    <source>
        <dbReference type="SAM" id="Phobius"/>
    </source>
</evidence>
<keyword evidence="6" id="KW-0732">Signal</keyword>
<dbReference type="AlphaFoldDB" id="B6K0C7"/>
<dbReference type="HOGENOM" id="CLU_522915_0_0_1"/>
<dbReference type="PROSITE" id="PS50215">
    <property type="entry name" value="ADAM_MEPRO"/>
    <property type="match status" value="1"/>
</dbReference>
<dbReference type="InterPro" id="IPR001762">
    <property type="entry name" value="Disintegrin_dom"/>
</dbReference>
<dbReference type="GO" id="GO:0030476">
    <property type="term" value="P:ascospore wall assembly"/>
    <property type="evidence" value="ECO:0007669"/>
    <property type="project" value="EnsemblFungi"/>
</dbReference>
<feature type="domain" description="Peptidase M12B" evidence="8">
    <location>
        <begin position="57"/>
        <end position="290"/>
    </location>
</feature>
<dbReference type="Proteomes" id="UP000001744">
    <property type="component" value="Unassembled WGS sequence"/>
</dbReference>
<evidence type="ECO:0000259" key="7">
    <source>
        <dbReference type="PROSITE" id="PS50214"/>
    </source>
</evidence>
<accession>B6K0C7</accession>
<dbReference type="GO" id="GO:0006508">
    <property type="term" value="P:proteolysis"/>
    <property type="evidence" value="ECO:0000318"/>
    <property type="project" value="GO_Central"/>
</dbReference>
<evidence type="ECO:0000259" key="8">
    <source>
        <dbReference type="PROSITE" id="PS50215"/>
    </source>
</evidence>
<dbReference type="PANTHER" id="PTHR11905">
    <property type="entry name" value="ADAM A DISINTEGRIN AND METALLOPROTEASE DOMAIN"/>
    <property type="match status" value="1"/>
</dbReference>
<evidence type="ECO:0000256" key="6">
    <source>
        <dbReference type="SAM" id="SignalP"/>
    </source>
</evidence>
<evidence type="ECO:0000256" key="4">
    <source>
        <dbReference type="PROSITE-ProRule" id="PRU00276"/>
    </source>
</evidence>
<evidence type="ECO:0000256" key="3">
    <source>
        <dbReference type="ARBA" id="ARBA00074021"/>
    </source>
</evidence>
<keyword evidence="1" id="KW-1015">Disulfide bond</keyword>
<evidence type="ECO:0000313" key="10">
    <source>
        <dbReference type="JaponicusDB" id="SJAG_01321"/>
    </source>
</evidence>
<comment type="function">
    <text evidence="2">Probable zinc protease.</text>
</comment>
<dbReference type="eggNOG" id="KOG3607">
    <property type="taxonomic scope" value="Eukaryota"/>
</dbReference>
<comment type="caution">
    <text evidence="4">Lacks conserved residue(s) required for the propagation of feature annotation.</text>
</comment>
<dbReference type="InterPro" id="IPR006586">
    <property type="entry name" value="ADAM_Cys-rich"/>
</dbReference>
<gene>
    <name evidence="10" type="primary">mde10</name>
    <name evidence="9" type="ORF">SJAG_01321</name>
</gene>
<dbReference type="SUPFAM" id="SSF55486">
    <property type="entry name" value="Metalloproteases ('zincins'), catalytic domain"/>
    <property type="match status" value="1"/>
</dbReference>
<dbReference type="GO" id="GO:0005619">
    <property type="term" value="C:ascospore wall"/>
    <property type="evidence" value="ECO:0007669"/>
    <property type="project" value="EnsemblFungi"/>
</dbReference>
<keyword evidence="5" id="KW-0812">Transmembrane</keyword>
<feature type="active site" evidence="4">
    <location>
        <position position="224"/>
    </location>
</feature>
<dbReference type="PROSITE" id="PS50214">
    <property type="entry name" value="DISINTEGRIN_2"/>
    <property type="match status" value="1"/>
</dbReference>
<keyword evidence="4" id="KW-0862">Zinc</keyword>
<feature type="chain" id="PRO_5012045156" description="Disintegrin and metalloproteinase domain-containing protein B" evidence="6">
    <location>
        <begin position="16"/>
        <end position="506"/>
    </location>
</feature>
<feature type="signal peptide" evidence="6">
    <location>
        <begin position="1"/>
        <end position="15"/>
    </location>
</feature>
<keyword evidence="5" id="KW-0472">Membrane</keyword>
<name>B6K0C7_SCHJY</name>
<dbReference type="SMART" id="SM00608">
    <property type="entry name" value="ACR"/>
    <property type="match status" value="1"/>
</dbReference>
<organism evidence="9 11">
    <name type="scientific">Schizosaccharomyces japonicus (strain yFS275 / FY16936)</name>
    <name type="common">Fission yeast</name>
    <dbReference type="NCBI Taxonomy" id="402676"/>
    <lineage>
        <taxon>Eukaryota</taxon>
        <taxon>Fungi</taxon>
        <taxon>Dikarya</taxon>
        <taxon>Ascomycota</taxon>
        <taxon>Taphrinomycotina</taxon>
        <taxon>Schizosaccharomycetes</taxon>
        <taxon>Schizosaccharomycetales</taxon>
        <taxon>Schizosaccharomycetaceae</taxon>
        <taxon>Schizosaccharomyces</taxon>
    </lineage>
</organism>
<dbReference type="GO" id="GO:0004222">
    <property type="term" value="F:metalloendopeptidase activity"/>
    <property type="evidence" value="ECO:0000318"/>
    <property type="project" value="GO_Central"/>
</dbReference>
<protein>
    <recommendedName>
        <fullName evidence="3">Disintegrin and metalloproteinase domain-containing protein B</fullName>
    </recommendedName>
</protein>
<feature type="binding site" evidence="4">
    <location>
        <position position="233"/>
    </location>
    <ligand>
        <name>Zn(2+)</name>
        <dbReference type="ChEBI" id="CHEBI:29105"/>
        <note>catalytic</note>
    </ligand>
</feature>
<dbReference type="STRING" id="402676.B6K0C7"/>
<dbReference type="Gene3D" id="4.10.70.10">
    <property type="entry name" value="Disintegrin domain"/>
    <property type="match status" value="1"/>
</dbReference>
<dbReference type="GeneID" id="7052394"/>
<dbReference type="InterPro" id="IPR036436">
    <property type="entry name" value="Disintegrin_dom_sf"/>
</dbReference>
<proteinExistence type="predicted"/>
<sequence length="506" mass="56651">MRVVLLAIIITLANAFQFGDNWEQTWNQNVKRTQREIAVVKHATTFQLSRYQPRVNRVLWVGIAADCDYLAQFTNPMKAKDHILKQFQFVSQLFENAFQLQVRISTLLVGPDSCSGRYSWELGYQELLMNGHSMQEKLDIFSKWIGNAKRSLFVNSHLLSDANKYRFQRAQQWSLLTKDKDVSGTGMAWFGQVCQEHIEDEFHSMGPTSIVAAYPTDWPIVAHEIGHSLGLTHDCDRDLCLQEPRTCCPFSPSLCDSEGLFIMHSSHSYPSKSFSECSKRQFQELVDGNNAPLHCLQQLEQETEYGLETLTCGNGVLDPGEQCDCGEHCDDNPCCDGETCTLKKGAECDDSSGSCCHNCQFASSSTLCRASKGTCDKPEYCTGKHAECPDDILREDGEHCSTDLGQGFCASGVCTSRYQQCKEFASFAITACHPESCMMSCQDSKGFCFTTDKPYRDGTRCTDGVCREGICIPDVASSAPWSRQPPLFYLALSTIFGVAAIAWFFW</sequence>
<dbReference type="PANTHER" id="PTHR11905:SF159">
    <property type="entry name" value="ADAM METALLOPROTEASE"/>
    <property type="match status" value="1"/>
</dbReference>
<dbReference type="GO" id="GO:0005789">
    <property type="term" value="C:endoplasmic reticulum membrane"/>
    <property type="evidence" value="ECO:0007669"/>
    <property type="project" value="EnsemblFungi"/>
</dbReference>
<dbReference type="SMART" id="SM00050">
    <property type="entry name" value="DISIN"/>
    <property type="match status" value="1"/>
</dbReference>
<evidence type="ECO:0000313" key="9">
    <source>
        <dbReference type="EMBL" id="EEB06277.1"/>
    </source>
</evidence>
<dbReference type="InterPro" id="IPR001590">
    <property type="entry name" value="Peptidase_M12B"/>
</dbReference>
<keyword evidence="5" id="KW-1133">Transmembrane helix</keyword>
<keyword evidence="11" id="KW-1185">Reference proteome</keyword>
<feature type="binding site" evidence="4">
    <location>
        <position position="223"/>
    </location>
    <ligand>
        <name>Zn(2+)</name>
        <dbReference type="ChEBI" id="CHEBI:29105"/>
        <note>catalytic</note>
    </ligand>
</feature>